<feature type="region of interest" description="Disordered" evidence="1">
    <location>
        <begin position="48"/>
        <end position="91"/>
    </location>
</feature>
<organism evidence="2 3">
    <name type="scientific">Tanacetum coccineum</name>
    <dbReference type="NCBI Taxonomy" id="301880"/>
    <lineage>
        <taxon>Eukaryota</taxon>
        <taxon>Viridiplantae</taxon>
        <taxon>Streptophyta</taxon>
        <taxon>Embryophyta</taxon>
        <taxon>Tracheophyta</taxon>
        <taxon>Spermatophyta</taxon>
        <taxon>Magnoliopsida</taxon>
        <taxon>eudicotyledons</taxon>
        <taxon>Gunneridae</taxon>
        <taxon>Pentapetalae</taxon>
        <taxon>asterids</taxon>
        <taxon>campanulids</taxon>
        <taxon>Asterales</taxon>
        <taxon>Asteraceae</taxon>
        <taxon>Asteroideae</taxon>
        <taxon>Anthemideae</taxon>
        <taxon>Anthemidinae</taxon>
        <taxon>Tanacetum</taxon>
    </lineage>
</organism>
<sequence length="134" mass="14658">MISTVFLLYSYEYVFNHIFEELRGNAAEIFSNSKSVIRIHMSADVARGHGGDGGGDDRPPPYQIPTGCGGCLGNRGKGTQKPNLGGRRAGRMHTRQETWNLGLKAITDKNGPVPIRFEFGEKETLMSLGDHAAH</sequence>
<protein>
    <submittedName>
        <fullName evidence="2">Uncharacterized protein</fullName>
    </submittedName>
</protein>
<feature type="compositionally biased region" description="Basic and acidic residues" evidence="1">
    <location>
        <begin position="48"/>
        <end position="59"/>
    </location>
</feature>
<evidence type="ECO:0000313" key="3">
    <source>
        <dbReference type="Proteomes" id="UP001151760"/>
    </source>
</evidence>
<gene>
    <name evidence="2" type="ORF">Tco_1019922</name>
</gene>
<name>A0ABQ5G0E8_9ASTR</name>
<reference evidence="2" key="1">
    <citation type="journal article" date="2022" name="Int. J. Mol. Sci.">
        <title>Draft Genome of Tanacetum Coccineum: Genomic Comparison of Closely Related Tanacetum-Family Plants.</title>
        <authorList>
            <person name="Yamashiro T."/>
            <person name="Shiraishi A."/>
            <person name="Nakayama K."/>
            <person name="Satake H."/>
        </authorList>
    </citation>
    <scope>NUCLEOTIDE SEQUENCE</scope>
</reference>
<keyword evidence="3" id="KW-1185">Reference proteome</keyword>
<feature type="compositionally biased region" description="Gly residues" evidence="1">
    <location>
        <begin position="67"/>
        <end position="76"/>
    </location>
</feature>
<reference evidence="2" key="2">
    <citation type="submission" date="2022-01" db="EMBL/GenBank/DDBJ databases">
        <authorList>
            <person name="Yamashiro T."/>
            <person name="Shiraishi A."/>
            <person name="Satake H."/>
            <person name="Nakayama K."/>
        </authorList>
    </citation>
    <scope>NUCLEOTIDE SEQUENCE</scope>
</reference>
<dbReference type="EMBL" id="BQNB010017899">
    <property type="protein sequence ID" value="GJT68442.1"/>
    <property type="molecule type" value="Genomic_DNA"/>
</dbReference>
<accession>A0ABQ5G0E8</accession>
<proteinExistence type="predicted"/>
<evidence type="ECO:0000256" key="1">
    <source>
        <dbReference type="SAM" id="MobiDB-lite"/>
    </source>
</evidence>
<evidence type="ECO:0000313" key="2">
    <source>
        <dbReference type="EMBL" id="GJT68442.1"/>
    </source>
</evidence>
<dbReference type="Proteomes" id="UP001151760">
    <property type="component" value="Unassembled WGS sequence"/>
</dbReference>
<comment type="caution">
    <text evidence="2">The sequence shown here is derived from an EMBL/GenBank/DDBJ whole genome shotgun (WGS) entry which is preliminary data.</text>
</comment>